<accession>A0AAE0S0N2</accession>
<reference evidence="6" key="3">
    <citation type="submission" date="2023-05" db="EMBL/GenBank/DDBJ databases">
        <authorList>
            <person name="Smith C.H."/>
        </authorList>
    </citation>
    <scope>NUCLEOTIDE SEQUENCE</scope>
    <source>
        <strain evidence="6">CHS0354</strain>
        <tissue evidence="6">Mantle</tissue>
    </source>
</reference>
<dbReference type="InterPro" id="IPR018499">
    <property type="entry name" value="Tetraspanin/Peripherin"/>
</dbReference>
<organism evidence="6 7">
    <name type="scientific">Potamilus streckersoni</name>
    <dbReference type="NCBI Taxonomy" id="2493646"/>
    <lineage>
        <taxon>Eukaryota</taxon>
        <taxon>Metazoa</taxon>
        <taxon>Spiralia</taxon>
        <taxon>Lophotrochozoa</taxon>
        <taxon>Mollusca</taxon>
        <taxon>Bivalvia</taxon>
        <taxon>Autobranchia</taxon>
        <taxon>Heteroconchia</taxon>
        <taxon>Palaeoheterodonta</taxon>
        <taxon>Unionida</taxon>
        <taxon>Unionoidea</taxon>
        <taxon>Unionidae</taxon>
        <taxon>Ambleminae</taxon>
        <taxon>Lampsilini</taxon>
        <taxon>Potamilus</taxon>
    </lineage>
</organism>
<keyword evidence="2 5" id="KW-0812">Transmembrane</keyword>
<dbReference type="GO" id="GO:0016020">
    <property type="term" value="C:membrane"/>
    <property type="evidence" value="ECO:0007669"/>
    <property type="project" value="UniProtKB-SubCell"/>
</dbReference>
<name>A0AAE0S0N2_9BIVA</name>
<gene>
    <name evidence="6" type="ORF">CHS0354_003997</name>
</gene>
<keyword evidence="4 5" id="KW-0472">Membrane</keyword>
<comment type="subcellular location">
    <subcellularLocation>
        <location evidence="1">Membrane</location>
        <topology evidence="1">Multi-pass membrane protein</topology>
    </subcellularLocation>
</comment>
<feature type="transmembrane region" description="Helical" evidence="5">
    <location>
        <begin position="104"/>
        <end position="126"/>
    </location>
</feature>
<proteinExistence type="predicted"/>
<protein>
    <submittedName>
        <fullName evidence="6">Uncharacterized protein</fullName>
    </submittedName>
</protein>
<reference evidence="6" key="2">
    <citation type="journal article" date="2021" name="Genome Biol. Evol.">
        <title>Developing a high-quality reference genome for a parasitic bivalve with doubly uniparental inheritance (Bivalvia: Unionida).</title>
        <authorList>
            <person name="Smith C.H."/>
        </authorList>
    </citation>
    <scope>NUCLEOTIDE SEQUENCE</scope>
    <source>
        <strain evidence="6">CHS0354</strain>
        <tissue evidence="6">Mantle</tissue>
    </source>
</reference>
<evidence type="ECO:0000256" key="3">
    <source>
        <dbReference type="ARBA" id="ARBA00022989"/>
    </source>
</evidence>
<dbReference type="EMBL" id="JAEAOA010000312">
    <property type="protein sequence ID" value="KAK3583053.1"/>
    <property type="molecule type" value="Genomic_DNA"/>
</dbReference>
<comment type="caution">
    <text evidence="6">The sequence shown here is derived from an EMBL/GenBank/DDBJ whole genome shotgun (WGS) entry which is preliminary data.</text>
</comment>
<dbReference type="Pfam" id="PF00335">
    <property type="entry name" value="Tetraspanin"/>
    <property type="match status" value="1"/>
</dbReference>
<feature type="transmembrane region" description="Helical" evidence="5">
    <location>
        <begin position="69"/>
        <end position="92"/>
    </location>
</feature>
<keyword evidence="3 5" id="KW-1133">Transmembrane helix</keyword>
<feature type="transmembrane region" description="Helical" evidence="5">
    <location>
        <begin position="12"/>
        <end position="33"/>
    </location>
</feature>
<sequence length="137" mass="14919">MDTLAKWGTSLIVLINSVFAILGLVFLVCGMLVKVWPEQLANIVKMAGNFENLLPKGSPVHLADINPAAFLNGASTAFIIFGVVLLLVVVWGCCGACCKIRWMLIVYAVILAAIFLGEVSLVILFFTQRNTVCTFFH</sequence>
<evidence type="ECO:0000313" key="6">
    <source>
        <dbReference type="EMBL" id="KAK3583053.1"/>
    </source>
</evidence>
<evidence type="ECO:0000256" key="2">
    <source>
        <dbReference type="ARBA" id="ARBA00022692"/>
    </source>
</evidence>
<dbReference type="AlphaFoldDB" id="A0AAE0S0N2"/>
<evidence type="ECO:0000256" key="5">
    <source>
        <dbReference type="SAM" id="Phobius"/>
    </source>
</evidence>
<evidence type="ECO:0000313" key="7">
    <source>
        <dbReference type="Proteomes" id="UP001195483"/>
    </source>
</evidence>
<reference evidence="6" key="1">
    <citation type="journal article" date="2021" name="Genome Biol. Evol.">
        <title>A High-Quality Reference Genome for a Parasitic Bivalve with Doubly Uniparental Inheritance (Bivalvia: Unionida).</title>
        <authorList>
            <person name="Smith C.H."/>
        </authorList>
    </citation>
    <scope>NUCLEOTIDE SEQUENCE</scope>
    <source>
        <strain evidence="6">CHS0354</strain>
    </source>
</reference>
<dbReference type="Proteomes" id="UP001195483">
    <property type="component" value="Unassembled WGS sequence"/>
</dbReference>
<evidence type="ECO:0000256" key="4">
    <source>
        <dbReference type="ARBA" id="ARBA00023136"/>
    </source>
</evidence>
<keyword evidence="7" id="KW-1185">Reference proteome</keyword>
<evidence type="ECO:0000256" key="1">
    <source>
        <dbReference type="ARBA" id="ARBA00004141"/>
    </source>
</evidence>